<dbReference type="NCBIfam" id="TIGR02037">
    <property type="entry name" value="degP_htrA_DO"/>
    <property type="match status" value="1"/>
</dbReference>
<dbReference type="CDD" id="cd10839">
    <property type="entry name" value="cpPDZ1_DegP-like"/>
    <property type="match status" value="1"/>
</dbReference>
<protein>
    <submittedName>
        <fullName evidence="8">Periplasmic pH-dependent serine endoprotease DegQ</fullName>
        <ecNumber evidence="8">3.4.21.107</ecNumber>
    </submittedName>
</protein>
<comment type="caution">
    <text evidence="8">The sequence shown here is derived from an EMBL/GenBank/DDBJ whole genome shotgun (WGS) entry which is preliminary data.</text>
</comment>
<accession>A0A1J5T4Q9</accession>
<dbReference type="AlphaFoldDB" id="A0A1J5T4Q9"/>
<dbReference type="Pfam" id="PF13365">
    <property type="entry name" value="Trypsin_2"/>
    <property type="match status" value="1"/>
</dbReference>
<dbReference type="Gene3D" id="2.40.10.120">
    <property type="match status" value="1"/>
</dbReference>
<dbReference type="EC" id="3.4.21.107" evidence="8"/>
<keyword evidence="2 8" id="KW-0645">Protease</keyword>
<dbReference type="PANTHER" id="PTHR43343">
    <property type="entry name" value="PEPTIDASE S12"/>
    <property type="match status" value="1"/>
</dbReference>
<evidence type="ECO:0000256" key="6">
    <source>
        <dbReference type="ARBA" id="ARBA00022825"/>
    </source>
</evidence>
<feature type="domain" description="PDZ" evidence="7">
    <location>
        <begin position="275"/>
        <end position="343"/>
    </location>
</feature>
<organism evidence="8">
    <name type="scientific">mine drainage metagenome</name>
    <dbReference type="NCBI Taxonomy" id="410659"/>
    <lineage>
        <taxon>unclassified sequences</taxon>
        <taxon>metagenomes</taxon>
        <taxon>ecological metagenomes</taxon>
    </lineage>
</organism>
<evidence type="ECO:0000259" key="7">
    <source>
        <dbReference type="PROSITE" id="PS50106"/>
    </source>
</evidence>
<evidence type="ECO:0000256" key="4">
    <source>
        <dbReference type="ARBA" id="ARBA00022737"/>
    </source>
</evidence>
<name>A0A1J5T4Q9_9ZZZZ</name>
<keyword evidence="3" id="KW-0732">Signal</keyword>
<dbReference type="InterPro" id="IPR001478">
    <property type="entry name" value="PDZ"/>
</dbReference>
<sequence length="385" mass="40747">MRKFWLLFAQATTVGLAMLFVIHTLRPSLLPNAARSGVVTLYENNVKDGGDLPAVGFSKAAQKVMPAVVNVFTSSEVKPQTHPFMDDPRFRFFFGDQFEDNVPQQTSSLGSGVIVSHDGYILTNHHVIESADQIEVALSDGRTAKGHIVGSDPDTDLAVIKVDIGNNLPAITFAQSDQAHVGDIVLAVGNPFGVGQTVTMGIVSALKRNHLGLSTFENFIQTDAAINPGNSGGALVDVEGNLVGINSAIYSPNGGSLGIGFAIPVSTAKKIMEQIIQNGAVTRGWIGVAVQDLTPELLESFKLGDVQGVLIAEVVRGSPADKSGVKPGDILLSIADKPLTDSTIMLETISSLPPGKVTSLKLLRNQAEVEVQVKVGKRPKPKAQE</sequence>
<dbReference type="SMART" id="SM00228">
    <property type="entry name" value="PDZ"/>
    <property type="match status" value="1"/>
</dbReference>
<dbReference type="EMBL" id="MLJW01000008">
    <property type="protein sequence ID" value="OIR15857.1"/>
    <property type="molecule type" value="Genomic_DNA"/>
</dbReference>
<keyword evidence="4" id="KW-0677">Repeat</keyword>
<evidence type="ECO:0000256" key="1">
    <source>
        <dbReference type="ARBA" id="ARBA00010541"/>
    </source>
</evidence>
<dbReference type="InterPro" id="IPR036034">
    <property type="entry name" value="PDZ_sf"/>
</dbReference>
<evidence type="ECO:0000313" key="8">
    <source>
        <dbReference type="EMBL" id="OIR15857.1"/>
    </source>
</evidence>
<dbReference type="SUPFAM" id="SSF50494">
    <property type="entry name" value="Trypsin-like serine proteases"/>
    <property type="match status" value="1"/>
</dbReference>
<dbReference type="Gene3D" id="2.30.42.10">
    <property type="match status" value="1"/>
</dbReference>
<reference evidence="8" key="1">
    <citation type="submission" date="2016-10" db="EMBL/GenBank/DDBJ databases">
        <title>Sequence of Gallionella enrichment culture.</title>
        <authorList>
            <person name="Poehlein A."/>
            <person name="Muehling M."/>
            <person name="Daniel R."/>
        </authorList>
    </citation>
    <scope>NUCLEOTIDE SEQUENCE</scope>
</reference>
<evidence type="ECO:0000256" key="5">
    <source>
        <dbReference type="ARBA" id="ARBA00022801"/>
    </source>
</evidence>
<keyword evidence="6" id="KW-0720">Serine protease</keyword>
<gene>
    <name evidence="8" type="primary">degQ_1</name>
    <name evidence="8" type="ORF">GALL_33580</name>
</gene>
<dbReference type="GO" id="GO:0004252">
    <property type="term" value="F:serine-type endopeptidase activity"/>
    <property type="evidence" value="ECO:0007669"/>
    <property type="project" value="InterPro"/>
</dbReference>
<dbReference type="InterPro" id="IPR001940">
    <property type="entry name" value="Peptidase_S1C"/>
</dbReference>
<dbReference type="PANTHER" id="PTHR43343:SF3">
    <property type="entry name" value="PROTEASE DO-LIKE 8, CHLOROPLASTIC"/>
    <property type="match status" value="1"/>
</dbReference>
<evidence type="ECO:0000256" key="2">
    <source>
        <dbReference type="ARBA" id="ARBA00022670"/>
    </source>
</evidence>
<dbReference type="Pfam" id="PF13180">
    <property type="entry name" value="PDZ_2"/>
    <property type="match status" value="1"/>
</dbReference>
<dbReference type="PRINTS" id="PR00834">
    <property type="entry name" value="PROTEASES2C"/>
</dbReference>
<comment type="similarity">
    <text evidence="1">Belongs to the peptidase S1C family.</text>
</comment>
<dbReference type="InterPro" id="IPR009003">
    <property type="entry name" value="Peptidase_S1_PA"/>
</dbReference>
<dbReference type="GO" id="GO:0006508">
    <property type="term" value="P:proteolysis"/>
    <property type="evidence" value="ECO:0007669"/>
    <property type="project" value="UniProtKB-KW"/>
</dbReference>
<dbReference type="InterPro" id="IPR011782">
    <property type="entry name" value="Pept_S1C_Do"/>
</dbReference>
<dbReference type="SUPFAM" id="SSF50156">
    <property type="entry name" value="PDZ domain-like"/>
    <property type="match status" value="1"/>
</dbReference>
<keyword evidence="5 8" id="KW-0378">Hydrolase</keyword>
<dbReference type="FunFam" id="2.40.10.10:FF:000001">
    <property type="entry name" value="Periplasmic serine protease DegS"/>
    <property type="match status" value="1"/>
</dbReference>
<dbReference type="PROSITE" id="PS50106">
    <property type="entry name" value="PDZ"/>
    <property type="match status" value="1"/>
</dbReference>
<evidence type="ECO:0000256" key="3">
    <source>
        <dbReference type="ARBA" id="ARBA00022729"/>
    </source>
</evidence>
<proteinExistence type="inferred from homology"/>
<dbReference type="InterPro" id="IPR051201">
    <property type="entry name" value="Chloro_Bact_Ser_Proteases"/>
</dbReference>